<gene>
    <name evidence="1" type="ORF">SDC9_158329</name>
</gene>
<proteinExistence type="predicted"/>
<accession>A0A645F9H8</accession>
<organism evidence="1">
    <name type="scientific">bioreactor metagenome</name>
    <dbReference type="NCBI Taxonomy" id="1076179"/>
    <lineage>
        <taxon>unclassified sequences</taxon>
        <taxon>metagenomes</taxon>
        <taxon>ecological metagenomes</taxon>
    </lineage>
</organism>
<dbReference type="AlphaFoldDB" id="A0A645F9H8"/>
<evidence type="ECO:0000313" key="1">
    <source>
        <dbReference type="EMBL" id="MPN11028.1"/>
    </source>
</evidence>
<reference evidence="1" key="1">
    <citation type="submission" date="2019-08" db="EMBL/GenBank/DDBJ databases">
        <authorList>
            <person name="Kucharzyk K."/>
            <person name="Murdoch R.W."/>
            <person name="Higgins S."/>
            <person name="Loffler F."/>
        </authorList>
    </citation>
    <scope>NUCLEOTIDE SEQUENCE</scope>
</reference>
<dbReference type="EMBL" id="VSSQ01057224">
    <property type="protein sequence ID" value="MPN11028.1"/>
    <property type="molecule type" value="Genomic_DNA"/>
</dbReference>
<protein>
    <submittedName>
        <fullName evidence="1">Uncharacterized protein</fullName>
    </submittedName>
</protein>
<sequence length="206" mass="22518">MIGALQVQPDGFHHRVGQIQHHHRAESDIGEPFDGVASFEVVNEPFSQAAVTRHAPAVKVDPGDERIGVGFSNRLFPGQFGAGINAQRIGNIRLFVIAHLPVKDGIGGDLHHLDAMAGSRSGNLARQLSVDLLSNVGAGFAIIHVGDGRAMDNDLRFMLCDQFFHNAWLGQFSFDAFESNPGKRLRFGNTNDLMLFAIHSQRQVET</sequence>
<comment type="caution">
    <text evidence="1">The sequence shown here is derived from an EMBL/GenBank/DDBJ whole genome shotgun (WGS) entry which is preliminary data.</text>
</comment>
<name>A0A645F9H8_9ZZZZ</name>